<dbReference type="RefSeq" id="WP_269442406.1">
    <property type="nucleotide sequence ID" value="NZ_CP097463.1"/>
</dbReference>
<feature type="domain" description="Phosphatidic acid phosphatase type 2/haloperoxidase" evidence="2">
    <location>
        <begin position="94"/>
        <end position="203"/>
    </location>
</feature>
<feature type="transmembrane region" description="Helical" evidence="1">
    <location>
        <begin position="184"/>
        <end position="206"/>
    </location>
</feature>
<evidence type="ECO:0000313" key="3">
    <source>
        <dbReference type="EMBL" id="WAX55882.1"/>
    </source>
</evidence>
<dbReference type="EMBL" id="CP097463">
    <property type="protein sequence ID" value="WAX55882.1"/>
    <property type="molecule type" value="Genomic_DNA"/>
</dbReference>
<dbReference type="InterPro" id="IPR036938">
    <property type="entry name" value="PAP2/HPO_sf"/>
</dbReference>
<feature type="transmembrane region" description="Helical" evidence="1">
    <location>
        <begin position="127"/>
        <end position="150"/>
    </location>
</feature>
<gene>
    <name evidence="3" type="ORF">M6B22_15230</name>
</gene>
<dbReference type="Proteomes" id="UP001164693">
    <property type="component" value="Chromosome"/>
</dbReference>
<dbReference type="SUPFAM" id="SSF48317">
    <property type="entry name" value="Acid phosphatase/Vanadium-dependent haloperoxidase"/>
    <property type="match status" value="1"/>
</dbReference>
<accession>A0ABY7JX28</accession>
<name>A0ABY7JX28_9ACTN</name>
<protein>
    <submittedName>
        <fullName evidence="3">Phosphatase PAP2 family protein</fullName>
    </submittedName>
</protein>
<keyword evidence="1" id="KW-1133">Transmembrane helix</keyword>
<evidence type="ECO:0000256" key="1">
    <source>
        <dbReference type="SAM" id="Phobius"/>
    </source>
</evidence>
<feature type="transmembrane region" description="Helical" evidence="1">
    <location>
        <begin position="157"/>
        <end position="178"/>
    </location>
</feature>
<evidence type="ECO:0000259" key="2">
    <source>
        <dbReference type="SMART" id="SM00014"/>
    </source>
</evidence>
<dbReference type="Gene3D" id="1.20.144.10">
    <property type="entry name" value="Phosphatidic acid phosphatase type 2/haloperoxidase"/>
    <property type="match status" value="1"/>
</dbReference>
<keyword evidence="1" id="KW-0812">Transmembrane</keyword>
<evidence type="ECO:0000313" key="4">
    <source>
        <dbReference type="Proteomes" id="UP001164693"/>
    </source>
</evidence>
<reference evidence="3" key="1">
    <citation type="submission" date="2022-05" db="EMBL/GenBank/DDBJ databases">
        <title>Jatrophihabitans sp. SB3-54 whole genome sequence.</title>
        <authorList>
            <person name="Suh M.K."/>
            <person name="Eom M.K."/>
            <person name="Kim J.S."/>
            <person name="Kim H.S."/>
            <person name="Do H.E."/>
            <person name="Shin Y.K."/>
            <person name="Lee J.-S."/>
        </authorList>
    </citation>
    <scope>NUCLEOTIDE SEQUENCE</scope>
    <source>
        <strain evidence="3">SB3-54</strain>
    </source>
</reference>
<dbReference type="InterPro" id="IPR000326">
    <property type="entry name" value="PAP2/HPO"/>
</dbReference>
<proteinExistence type="predicted"/>
<feature type="transmembrane region" description="Helical" evidence="1">
    <location>
        <begin position="98"/>
        <end position="115"/>
    </location>
</feature>
<organism evidence="3 4">
    <name type="scientific">Jatrophihabitans cynanchi</name>
    <dbReference type="NCBI Taxonomy" id="2944128"/>
    <lineage>
        <taxon>Bacteria</taxon>
        <taxon>Bacillati</taxon>
        <taxon>Actinomycetota</taxon>
        <taxon>Actinomycetes</taxon>
        <taxon>Jatrophihabitantales</taxon>
        <taxon>Jatrophihabitantaceae</taxon>
        <taxon>Jatrophihabitans</taxon>
    </lineage>
</organism>
<sequence>MTRCPRPDSPALIAPSRRVAAGVVVAVAVAVLVVLALRYHDGRSAGRFDRTVDGWFTAHVNYRTALWFADLGNGPVVLLLVVLAAAGCLWLRWVRGALLVALAPAAAAAVTEWVVKPLVHRTKDGWLAYPSGHTSGFGALALAVVLLVLGRRALSRAVRATVAVLASLLLLACMLGLIASDYHYATDVIGGFCVALVCVVVTALALDAAGPQAPAWFD</sequence>
<dbReference type="Pfam" id="PF01569">
    <property type="entry name" value="PAP2"/>
    <property type="match status" value="1"/>
</dbReference>
<feature type="transmembrane region" description="Helical" evidence="1">
    <location>
        <begin position="20"/>
        <end position="39"/>
    </location>
</feature>
<feature type="transmembrane region" description="Helical" evidence="1">
    <location>
        <begin position="71"/>
        <end position="91"/>
    </location>
</feature>
<keyword evidence="1" id="KW-0472">Membrane</keyword>
<dbReference type="SMART" id="SM00014">
    <property type="entry name" value="acidPPc"/>
    <property type="match status" value="1"/>
</dbReference>
<keyword evidence="4" id="KW-1185">Reference proteome</keyword>